<dbReference type="InterPro" id="IPR011008">
    <property type="entry name" value="Dimeric_a/b-barrel"/>
</dbReference>
<dbReference type="PANTHER" id="PTHR30154">
    <property type="entry name" value="LEUCINE-RESPONSIVE REGULATORY PROTEIN"/>
    <property type="match status" value="1"/>
</dbReference>
<dbReference type="PROSITE" id="PS00519">
    <property type="entry name" value="HTH_ASNC_1"/>
    <property type="match status" value="1"/>
</dbReference>
<dbReference type="RefSeq" id="WP_184748393.1">
    <property type="nucleotide sequence ID" value="NZ_JACHGJ010000010.1"/>
</dbReference>
<evidence type="ECO:0000256" key="3">
    <source>
        <dbReference type="ARBA" id="ARBA00023163"/>
    </source>
</evidence>
<dbReference type="GO" id="GO:0006355">
    <property type="term" value="P:regulation of DNA-templated transcription"/>
    <property type="evidence" value="ECO:0007669"/>
    <property type="project" value="UniProtKB-ARBA"/>
</dbReference>
<evidence type="ECO:0000259" key="4">
    <source>
        <dbReference type="PROSITE" id="PS50956"/>
    </source>
</evidence>
<dbReference type="GO" id="GO:0043200">
    <property type="term" value="P:response to amino acid"/>
    <property type="evidence" value="ECO:0007669"/>
    <property type="project" value="TreeGrafter"/>
</dbReference>
<gene>
    <name evidence="5" type="ORF">HNR50_003846</name>
</gene>
<dbReference type="InterPro" id="IPR000485">
    <property type="entry name" value="AsnC-type_HTH_dom"/>
</dbReference>
<proteinExistence type="predicted"/>
<dbReference type="Pfam" id="PF13412">
    <property type="entry name" value="HTH_24"/>
    <property type="match status" value="1"/>
</dbReference>
<dbReference type="InterPro" id="IPR011991">
    <property type="entry name" value="ArsR-like_HTH"/>
</dbReference>
<comment type="caution">
    <text evidence="5">The sequence shown here is derived from an EMBL/GenBank/DDBJ whole genome shotgun (WGS) entry which is preliminary data.</text>
</comment>
<feature type="domain" description="HTH asnC-type" evidence="4">
    <location>
        <begin position="1"/>
        <end position="63"/>
    </location>
</feature>
<dbReference type="PROSITE" id="PS50956">
    <property type="entry name" value="HTH_ASNC_2"/>
    <property type="match status" value="1"/>
</dbReference>
<dbReference type="CDD" id="cd00090">
    <property type="entry name" value="HTH_ARSR"/>
    <property type="match status" value="1"/>
</dbReference>
<dbReference type="Gene3D" id="1.10.10.10">
    <property type="entry name" value="Winged helix-like DNA-binding domain superfamily/Winged helix DNA-binding domain"/>
    <property type="match status" value="1"/>
</dbReference>
<organism evidence="5 6">
    <name type="scientific">Spirochaeta isovalerica</name>
    <dbReference type="NCBI Taxonomy" id="150"/>
    <lineage>
        <taxon>Bacteria</taxon>
        <taxon>Pseudomonadati</taxon>
        <taxon>Spirochaetota</taxon>
        <taxon>Spirochaetia</taxon>
        <taxon>Spirochaetales</taxon>
        <taxon>Spirochaetaceae</taxon>
        <taxon>Spirochaeta</taxon>
    </lineage>
</organism>
<dbReference type="GO" id="GO:0043565">
    <property type="term" value="F:sequence-specific DNA binding"/>
    <property type="evidence" value="ECO:0007669"/>
    <property type="project" value="InterPro"/>
</dbReference>
<reference evidence="5 6" key="1">
    <citation type="submission" date="2020-08" db="EMBL/GenBank/DDBJ databases">
        <title>Genomic Encyclopedia of Type Strains, Phase IV (KMG-IV): sequencing the most valuable type-strain genomes for metagenomic binning, comparative biology and taxonomic classification.</title>
        <authorList>
            <person name="Goeker M."/>
        </authorList>
    </citation>
    <scope>NUCLEOTIDE SEQUENCE [LARGE SCALE GENOMIC DNA]</scope>
    <source>
        <strain evidence="5 6">DSM 2461</strain>
    </source>
</reference>
<evidence type="ECO:0000256" key="2">
    <source>
        <dbReference type="ARBA" id="ARBA00023125"/>
    </source>
</evidence>
<dbReference type="AlphaFoldDB" id="A0A841RG17"/>
<keyword evidence="3" id="KW-0804">Transcription</keyword>
<dbReference type="InterPro" id="IPR019888">
    <property type="entry name" value="Tscrpt_reg_AsnC-like"/>
</dbReference>
<dbReference type="SUPFAM" id="SSF46785">
    <property type="entry name" value="Winged helix' DNA-binding domain"/>
    <property type="match status" value="1"/>
</dbReference>
<dbReference type="Proteomes" id="UP000587760">
    <property type="component" value="Unassembled WGS sequence"/>
</dbReference>
<keyword evidence="2" id="KW-0238">DNA-binding</keyword>
<dbReference type="Gene3D" id="3.30.70.920">
    <property type="match status" value="1"/>
</dbReference>
<accession>A0A841RG17</accession>
<keyword evidence="1" id="KW-0805">Transcription regulation</keyword>
<dbReference type="InterPro" id="IPR036388">
    <property type="entry name" value="WH-like_DNA-bd_sf"/>
</dbReference>
<sequence length="144" mass="16434">MQPDEIDWKIIDILREKFVPNNAIARELGVSEGMIRQRVKRLKEAGILRIRALINPDVLENLQLALVAVNITESSLLKKKADQIANLENVLSVSFTSGRYDLFVEVLVSSNRDLVRFLTEELPNVEGVTNSETFMMLRSYNKFV</sequence>
<evidence type="ECO:0000256" key="1">
    <source>
        <dbReference type="ARBA" id="ARBA00023015"/>
    </source>
</evidence>
<dbReference type="SMART" id="SM00344">
    <property type="entry name" value="HTH_ASNC"/>
    <property type="match status" value="1"/>
</dbReference>
<dbReference type="Pfam" id="PF01037">
    <property type="entry name" value="AsnC_trans_reg"/>
    <property type="match status" value="1"/>
</dbReference>
<dbReference type="GO" id="GO:0005829">
    <property type="term" value="C:cytosol"/>
    <property type="evidence" value="ECO:0007669"/>
    <property type="project" value="TreeGrafter"/>
</dbReference>
<dbReference type="EMBL" id="JACHGJ010000010">
    <property type="protein sequence ID" value="MBB6482157.1"/>
    <property type="molecule type" value="Genomic_DNA"/>
</dbReference>
<evidence type="ECO:0000313" key="6">
    <source>
        <dbReference type="Proteomes" id="UP000587760"/>
    </source>
</evidence>
<evidence type="ECO:0000313" key="5">
    <source>
        <dbReference type="EMBL" id="MBB6482157.1"/>
    </source>
</evidence>
<name>A0A841RG17_9SPIO</name>
<dbReference type="InterPro" id="IPR019885">
    <property type="entry name" value="Tscrpt_reg_HTH_AsnC-type_CS"/>
</dbReference>
<dbReference type="InterPro" id="IPR036390">
    <property type="entry name" value="WH_DNA-bd_sf"/>
</dbReference>
<dbReference type="InterPro" id="IPR019887">
    <property type="entry name" value="Tscrpt_reg_AsnC/Lrp_C"/>
</dbReference>
<dbReference type="PRINTS" id="PR00033">
    <property type="entry name" value="HTHASNC"/>
</dbReference>
<dbReference type="PANTHER" id="PTHR30154:SF34">
    <property type="entry name" value="TRANSCRIPTIONAL REGULATOR AZLB"/>
    <property type="match status" value="1"/>
</dbReference>
<keyword evidence="6" id="KW-1185">Reference proteome</keyword>
<protein>
    <submittedName>
        <fullName evidence="5">Lrp/AsnC family transcriptional regulator for asnA, asnC and gidA</fullName>
    </submittedName>
</protein>
<dbReference type="SUPFAM" id="SSF54909">
    <property type="entry name" value="Dimeric alpha+beta barrel"/>
    <property type="match status" value="1"/>
</dbReference>